<protein>
    <submittedName>
        <fullName evidence="1">Uncharacterized protein</fullName>
    </submittedName>
</protein>
<gene>
    <name evidence="1" type="ORF">Pcatena_00850</name>
</gene>
<accession>A0A3G9JVQ1</accession>
<dbReference type="AlphaFoldDB" id="A0A3G9JVQ1"/>
<dbReference type="KEGG" id="pcat:Pcatena_00850"/>
<reference evidence="2" key="1">
    <citation type="submission" date="2018-11" db="EMBL/GenBank/DDBJ databases">
        <title>Comparative genomics of Parolsenella catena and Libanicoccus massiliensis: Reclassification of Libanicoccus massiliensis as Parolsenella massiliensis comb. nov.</title>
        <authorList>
            <person name="Sakamoto M."/>
            <person name="Ikeyama N."/>
            <person name="Murakami T."/>
            <person name="Mori H."/>
            <person name="Yuki M."/>
            <person name="Ohkuma M."/>
        </authorList>
    </citation>
    <scope>NUCLEOTIDE SEQUENCE [LARGE SCALE GENOMIC DNA]</scope>
    <source>
        <strain evidence="2">JCM 31932</strain>
    </source>
</reference>
<evidence type="ECO:0000313" key="2">
    <source>
        <dbReference type="Proteomes" id="UP000273154"/>
    </source>
</evidence>
<keyword evidence="2" id="KW-1185">Reference proteome</keyword>
<proteinExistence type="predicted"/>
<evidence type="ECO:0000313" key="1">
    <source>
        <dbReference type="EMBL" id="BBH49498.1"/>
    </source>
</evidence>
<organism evidence="1 2">
    <name type="scientific">Parolsenella catena</name>
    <dbReference type="NCBI Taxonomy" id="2003188"/>
    <lineage>
        <taxon>Bacteria</taxon>
        <taxon>Bacillati</taxon>
        <taxon>Actinomycetota</taxon>
        <taxon>Coriobacteriia</taxon>
        <taxon>Coriobacteriales</taxon>
        <taxon>Atopobiaceae</taxon>
        <taxon>Parolsenella</taxon>
    </lineage>
</organism>
<dbReference type="Proteomes" id="UP000273154">
    <property type="component" value="Chromosome"/>
</dbReference>
<dbReference type="EMBL" id="AP019367">
    <property type="protein sequence ID" value="BBH49498.1"/>
    <property type="molecule type" value="Genomic_DNA"/>
</dbReference>
<sequence>MAAAAGVVAALAAAGCAGSQKTGGAPLWSATQDDSLPVLTLEASPGNDVALPGDGWAMRDGFIQLQLAGASIPGQKIERVTEEGGTLTVALEETDGPTTMDLALTEWRLEVREGSADAIERVVVDHGGGDVRELERCE</sequence>
<name>A0A3G9JVQ1_9ACTN</name>